<dbReference type="KEGG" id="nja:NSJP_2159"/>
<dbReference type="OrthoDB" id="9795498at2"/>
<dbReference type="Pfam" id="PF13578">
    <property type="entry name" value="Methyltransf_24"/>
    <property type="match status" value="1"/>
</dbReference>
<reference evidence="1 2" key="1">
    <citation type="submission" date="2017-03" db="EMBL/GenBank/DDBJ databases">
        <authorList>
            <person name="Afonso C.L."/>
            <person name="Miller P.J."/>
            <person name="Scott M.A."/>
            <person name="Spackman E."/>
            <person name="Goraichik I."/>
            <person name="Dimitrov K.M."/>
            <person name="Suarez D.L."/>
            <person name="Swayne D.E."/>
        </authorList>
    </citation>
    <scope>NUCLEOTIDE SEQUENCE [LARGE SCALE GENOMIC DNA]</scope>
    <source>
        <strain evidence="1">Genome sequencing of Nitrospira japonica strain NJ11</strain>
    </source>
</reference>
<dbReference type="STRING" id="1325564.NSJP_2159"/>
<dbReference type="Gene3D" id="3.40.50.150">
    <property type="entry name" value="Vaccinia Virus protein VP39"/>
    <property type="match status" value="1"/>
</dbReference>
<protein>
    <recommendedName>
        <fullName evidence="3">Class I SAM-dependent methyltransferase</fullName>
    </recommendedName>
</protein>
<organism evidence="1 2">
    <name type="scientific">Nitrospira japonica</name>
    <dbReference type="NCBI Taxonomy" id="1325564"/>
    <lineage>
        <taxon>Bacteria</taxon>
        <taxon>Pseudomonadati</taxon>
        <taxon>Nitrospirota</taxon>
        <taxon>Nitrospiria</taxon>
        <taxon>Nitrospirales</taxon>
        <taxon>Nitrospiraceae</taxon>
        <taxon>Nitrospira</taxon>
    </lineage>
</organism>
<name>A0A1W1I5W0_9BACT</name>
<evidence type="ECO:0000313" key="1">
    <source>
        <dbReference type="EMBL" id="SLM48331.1"/>
    </source>
</evidence>
<evidence type="ECO:0000313" key="2">
    <source>
        <dbReference type="Proteomes" id="UP000192042"/>
    </source>
</evidence>
<sequence>MNEDDKSRHEIIMNSIQNVSLERFDALQAHDMLFIDSSHVAKVGSDVAHLLTNVLPRLHKGVLVHFHDIFWPFEYPEQWIREGRAWNECYVLRAFLQFNRMFRIRFFNSYLAIHHRARLEQILPLAMKNTGGSLWIEKTS</sequence>
<proteinExistence type="predicted"/>
<dbReference type="SUPFAM" id="SSF53335">
    <property type="entry name" value="S-adenosyl-L-methionine-dependent methyltransferases"/>
    <property type="match status" value="1"/>
</dbReference>
<dbReference type="EMBL" id="LT828648">
    <property type="protein sequence ID" value="SLM48331.1"/>
    <property type="molecule type" value="Genomic_DNA"/>
</dbReference>
<dbReference type="InterPro" id="IPR029063">
    <property type="entry name" value="SAM-dependent_MTases_sf"/>
</dbReference>
<dbReference type="Proteomes" id="UP000192042">
    <property type="component" value="Chromosome I"/>
</dbReference>
<dbReference type="AlphaFoldDB" id="A0A1W1I5W0"/>
<keyword evidence="2" id="KW-1185">Reference proteome</keyword>
<gene>
    <name evidence="1" type="ORF">NSJP_2159</name>
</gene>
<evidence type="ECO:0008006" key="3">
    <source>
        <dbReference type="Google" id="ProtNLM"/>
    </source>
</evidence>
<accession>A0A1W1I5W0</accession>